<feature type="compositionally biased region" description="Acidic residues" evidence="2">
    <location>
        <begin position="114"/>
        <end position="147"/>
    </location>
</feature>
<dbReference type="InterPro" id="IPR046965">
    <property type="entry name" value="Cyclin_A/B-like"/>
</dbReference>
<evidence type="ECO:0000313" key="4">
    <source>
        <dbReference type="EMBL" id="KAK6639536.1"/>
    </source>
</evidence>
<dbReference type="InterPro" id="IPR004367">
    <property type="entry name" value="Cyclin_C-dom"/>
</dbReference>
<keyword evidence="1" id="KW-0195">Cyclin</keyword>
<dbReference type="Gene3D" id="1.10.472.10">
    <property type="entry name" value="Cyclin-like"/>
    <property type="match status" value="2"/>
</dbReference>
<organism evidence="4 5">
    <name type="scientific">Polyplax serrata</name>
    <name type="common">Common mouse louse</name>
    <dbReference type="NCBI Taxonomy" id="468196"/>
    <lineage>
        <taxon>Eukaryota</taxon>
        <taxon>Metazoa</taxon>
        <taxon>Ecdysozoa</taxon>
        <taxon>Arthropoda</taxon>
        <taxon>Hexapoda</taxon>
        <taxon>Insecta</taxon>
        <taxon>Pterygota</taxon>
        <taxon>Neoptera</taxon>
        <taxon>Paraneoptera</taxon>
        <taxon>Psocodea</taxon>
        <taxon>Troctomorpha</taxon>
        <taxon>Phthiraptera</taxon>
        <taxon>Anoplura</taxon>
        <taxon>Polyplacidae</taxon>
        <taxon>Polyplax</taxon>
    </lineage>
</organism>
<dbReference type="InterPro" id="IPR006671">
    <property type="entry name" value="Cyclin_N"/>
</dbReference>
<dbReference type="Pfam" id="PF00134">
    <property type="entry name" value="Cyclin_N"/>
    <property type="match status" value="1"/>
</dbReference>
<dbReference type="EMBL" id="JAWJWE010000003">
    <property type="protein sequence ID" value="KAK6639536.1"/>
    <property type="molecule type" value="Genomic_DNA"/>
</dbReference>
<sequence>MEPVSKKRKLADYGTNVTPLRRTATIGDGGTINQGENETNACKHHRHGFVEEQESELVTKEDTDATKTKMKSNHEKRIVLQGKEAPKKLPANVGLNEKVVEKTNRTKERLIYNEEAEEDEDEAEDDEDEDEDEDDEELEEEEEDEEESRTQGGNPGDNCDRREIMWFSTDYIEDIITHEMNKEAAYHLSVNFCREFDINPTGREILIDWLISVQVHLKAENSALHLTVALLDIMLDRVHIPINELQAAAVAAFWVAYKYIHGSLSMKALLNLCAGSVTKSMIEGNEILVLQTSRLIQAGGSLTVFFNYLLHKIFGFKFPPEIYYCGLYFIEIMLLQFVFVDCPAYEKAVTAVFTALAVFGCPDRFAHVDISNFISKRKLLHVYRRLMRSLRLMYNDRDALKKSNVYRKYKSSRYFKISIHQSLKCLATA</sequence>
<dbReference type="GO" id="GO:0044772">
    <property type="term" value="P:mitotic cell cycle phase transition"/>
    <property type="evidence" value="ECO:0007669"/>
    <property type="project" value="InterPro"/>
</dbReference>
<protein>
    <recommendedName>
        <fullName evidence="3">Cyclin C-terminal domain-containing protein</fullName>
    </recommendedName>
</protein>
<accession>A0AAN8PDP2</accession>
<proteinExistence type="predicted"/>
<dbReference type="GO" id="GO:0016538">
    <property type="term" value="F:cyclin-dependent protein serine/threonine kinase regulator activity"/>
    <property type="evidence" value="ECO:0007669"/>
    <property type="project" value="InterPro"/>
</dbReference>
<dbReference type="SUPFAM" id="SSF47954">
    <property type="entry name" value="Cyclin-like"/>
    <property type="match status" value="2"/>
</dbReference>
<dbReference type="PIRSF" id="PIRSF001771">
    <property type="entry name" value="Cyclin_A_B_D_E"/>
    <property type="match status" value="1"/>
</dbReference>
<dbReference type="InterPro" id="IPR036915">
    <property type="entry name" value="Cyclin-like_sf"/>
</dbReference>
<feature type="region of interest" description="Disordered" evidence="2">
    <location>
        <begin position="48"/>
        <end position="92"/>
    </location>
</feature>
<feature type="compositionally biased region" description="Basic and acidic residues" evidence="2">
    <location>
        <begin position="57"/>
        <end position="78"/>
    </location>
</feature>
<reference evidence="4 5" key="1">
    <citation type="submission" date="2023-10" db="EMBL/GenBank/DDBJ databases">
        <title>Genomes of two closely related lineages of the louse Polyplax serrata with different host specificities.</title>
        <authorList>
            <person name="Martinu J."/>
            <person name="Tarabai H."/>
            <person name="Stefka J."/>
            <person name="Hypsa V."/>
        </authorList>
    </citation>
    <scope>NUCLEOTIDE SEQUENCE [LARGE SCALE GENOMIC DNA]</scope>
    <source>
        <strain evidence="4">HR10_N</strain>
    </source>
</reference>
<dbReference type="AlphaFoldDB" id="A0AAN8PDP2"/>
<evidence type="ECO:0000256" key="2">
    <source>
        <dbReference type="SAM" id="MobiDB-lite"/>
    </source>
</evidence>
<dbReference type="PANTHER" id="PTHR10177">
    <property type="entry name" value="CYCLINS"/>
    <property type="match status" value="1"/>
</dbReference>
<evidence type="ECO:0000256" key="1">
    <source>
        <dbReference type="ARBA" id="ARBA00023127"/>
    </source>
</evidence>
<name>A0AAN8PDP2_POLSC</name>
<dbReference type="SMART" id="SM01332">
    <property type="entry name" value="Cyclin_C"/>
    <property type="match status" value="1"/>
</dbReference>
<evidence type="ECO:0000259" key="3">
    <source>
        <dbReference type="SMART" id="SM01332"/>
    </source>
</evidence>
<feature type="domain" description="Cyclin C-terminal" evidence="3">
    <location>
        <begin position="300"/>
        <end position="423"/>
    </location>
</feature>
<dbReference type="InterPro" id="IPR039361">
    <property type="entry name" value="Cyclin"/>
</dbReference>
<feature type="region of interest" description="Disordered" evidence="2">
    <location>
        <begin position="106"/>
        <end position="161"/>
    </location>
</feature>
<comment type="caution">
    <text evidence="4">The sequence shown here is derived from an EMBL/GenBank/DDBJ whole genome shotgun (WGS) entry which is preliminary data.</text>
</comment>
<dbReference type="Proteomes" id="UP001372834">
    <property type="component" value="Unassembled WGS sequence"/>
</dbReference>
<gene>
    <name evidence="4" type="ORF">RUM43_007809</name>
</gene>
<dbReference type="Pfam" id="PF02984">
    <property type="entry name" value="Cyclin_C"/>
    <property type="match status" value="1"/>
</dbReference>
<evidence type="ECO:0000313" key="5">
    <source>
        <dbReference type="Proteomes" id="UP001372834"/>
    </source>
</evidence>